<evidence type="ECO:0000256" key="2">
    <source>
        <dbReference type="ARBA" id="ARBA00010900"/>
    </source>
</evidence>
<feature type="compositionally biased region" description="Polar residues" evidence="7">
    <location>
        <begin position="1"/>
        <end position="10"/>
    </location>
</feature>
<sequence length="905" mass="103223">MYSAQKNARYSSTESSSEDEDFLYPLNNVNTEDFSNVNPRKRRRKERNPKESSALGIFGSESEDAEPSKRWKNKMNLRRKGVNFVQKTNINQADEQRDYEDSDINATDIEKRQVSLKLGLGLGLGQTSDERFNNPDNLSPSDLSKDRLTFSTSDTVHVRQKMMSSTKASPSAFSTETSKGGSHTTNAQTRINKNSFAARMMEKMGYKEGQGLGKEGQGRNRIIEVTIRPQGAGLGTVREKSNQEILEEKRQASVKGESYDETKDERFNALNDLKVTKPLYKNKHKPSSFRKNLGPKFLTLEEVQNAAPGLIIPESLVSILDMTKPGTNLLSSTSGILTDSSKIHGNENAETLEQVEERKILRRAQYDLSAHVEEWKNLQDRKAYVQMTIAQQQQEIEQGLRQISQLKFLAEKYQQISQAMNDIELDSVIELLENAEFSKNSETSTEKEELLEVTVAVIHPYLRRAADNWKPLEDPTLGGIVSRLAKIQEILGTVSNEDDPVCLQSYTISNQTNITYSKKSTVHESMIYKIIFPKIIAAINSEWDVYDSTSLQSLFDVWKDLLPSFVQKQIFDQAIIGKLNVALSNWNPKKKTHKLPHLWLFPWLPYLPLHHSDPKSSTGLVNDVWRKLRRSIDSWDFRKGILPGLEQWREVFFTNDNNDNWTPLIVNHVLPSMSRFLGNERNFIVDPNDQSPYMSSLEGVFAWQKIIKSKTLAQIFADTIFPLWHRVLYQWLTLVGPNEEIGQWFEWWRDDVFPDGIKTQKSIQDELDKGHKMINQALDLGTEVAAHLPAPSSEMPFATMPAPISTIKYQESQQISLRQIVEDWCAENDLQFLPEKKALHSSGPLYRITAARNGKNGVLVFLKGDLVYAITKRESRNMEIKIDWECTEAKDILLGLAWHNVKSTG</sequence>
<feature type="region of interest" description="Disordered" evidence="7">
    <location>
        <begin position="125"/>
        <end position="146"/>
    </location>
</feature>
<dbReference type="Proteomes" id="UP000275772">
    <property type="component" value="Unassembled WGS sequence"/>
</dbReference>
<evidence type="ECO:0000256" key="4">
    <source>
        <dbReference type="ARBA" id="ARBA00022728"/>
    </source>
</evidence>
<organism evidence="9 10">
    <name type="scientific">Blumeria hordei</name>
    <name type="common">Barley powdery mildew</name>
    <name type="synonym">Blumeria graminis f. sp. hordei</name>
    <dbReference type="NCBI Taxonomy" id="2867405"/>
    <lineage>
        <taxon>Eukaryota</taxon>
        <taxon>Fungi</taxon>
        <taxon>Dikarya</taxon>
        <taxon>Ascomycota</taxon>
        <taxon>Pezizomycotina</taxon>
        <taxon>Leotiomycetes</taxon>
        <taxon>Erysiphales</taxon>
        <taxon>Erysiphaceae</taxon>
        <taxon>Blumeria</taxon>
    </lineage>
</organism>
<evidence type="ECO:0000256" key="1">
    <source>
        <dbReference type="ARBA" id="ARBA00004123"/>
    </source>
</evidence>
<dbReference type="EMBL" id="UNSH01000035">
    <property type="protein sequence ID" value="SZF00990.1"/>
    <property type="molecule type" value="Genomic_DNA"/>
</dbReference>
<dbReference type="InterPro" id="IPR000467">
    <property type="entry name" value="G_patch_dom"/>
</dbReference>
<dbReference type="AlphaFoldDB" id="A0A383UNR6"/>
<dbReference type="InterPro" id="IPR022159">
    <property type="entry name" value="STIP/TFIP11_N"/>
</dbReference>
<dbReference type="VEuPathDB" id="FungiDB:BLGHR1_11741"/>
<dbReference type="Pfam" id="PF01585">
    <property type="entry name" value="G-patch"/>
    <property type="match status" value="1"/>
</dbReference>
<comment type="subcellular location">
    <subcellularLocation>
        <location evidence="1">Nucleus</location>
    </subcellularLocation>
</comment>
<dbReference type="Pfam" id="PF12457">
    <property type="entry name" value="TIP_N"/>
    <property type="match status" value="1"/>
</dbReference>
<keyword evidence="5" id="KW-0508">mRNA splicing</keyword>
<evidence type="ECO:0000313" key="9">
    <source>
        <dbReference type="EMBL" id="SZF00990.1"/>
    </source>
</evidence>
<keyword evidence="3" id="KW-0507">mRNA processing</keyword>
<feature type="region of interest" description="Disordered" evidence="7">
    <location>
        <begin position="161"/>
        <end position="187"/>
    </location>
</feature>
<feature type="compositionally biased region" description="Polar residues" evidence="7">
    <location>
        <begin position="27"/>
        <end position="37"/>
    </location>
</feature>
<evidence type="ECO:0000259" key="8">
    <source>
        <dbReference type="PROSITE" id="PS50174"/>
    </source>
</evidence>
<comment type="similarity">
    <text evidence="2">Belongs to the TFP11/STIP family.</text>
</comment>
<evidence type="ECO:0000256" key="7">
    <source>
        <dbReference type="SAM" id="MobiDB-lite"/>
    </source>
</evidence>
<feature type="compositionally biased region" description="Polar residues" evidence="7">
    <location>
        <begin position="162"/>
        <end position="187"/>
    </location>
</feature>
<dbReference type="InterPro" id="IPR045211">
    <property type="entry name" value="TFP11/STIP/Ntr1"/>
</dbReference>
<feature type="region of interest" description="Disordered" evidence="7">
    <location>
        <begin position="1"/>
        <end position="69"/>
    </location>
</feature>
<name>A0A383UNR6_BLUHO</name>
<dbReference type="GO" id="GO:0000390">
    <property type="term" value="P:spliceosomal complex disassembly"/>
    <property type="evidence" value="ECO:0007669"/>
    <property type="project" value="InterPro"/>
</dbReference>
<dbReference type="PANTHER" id="PTHR23329:SF1">
    <property type="entry name" value="TUFTELIN-INTERACTING PROTEIN 11"/>
    <property type="match status" value="1"/>
</dbReference>
<dbReference type="Pfam" id="PF07842">
    <property type="entry name" value="GCFC"/>
    <property type="match status" value="1"/>
</dbReference>
<protein>
    <recommendedName>
        <fullName evidence="8">G-patch domain-containing protein</fullName>
    </recommendedName>
</protein>
<dbReference type="GO" id="GO:0003676">
    <property type="term" value="F:nucleic acid binding"/>
    <property type="evidence" value="ECO:0007669"/>
    <property type="project" value="InterPro"/>
</dbReference>
<keyword evidence="4" id="KW-0747">Spliceosome</keyword>
<reference evidence="9 10" key="1">
    <citation type="submission" date="2017-11" db="EMBL/GenBank/DDBJ databases">
        <authorList>
            <person name="Kracher B."/>
        </authorList>
    </citation>
    <scope>NUCLEOTIDE SEQUENCE [LARGE SCALE GENOMIC DNA]</scope>
    <source>
        <strain evidence="9 10">RACE1</strain>
    </source>
</reference>
<proteinExistence type="inferred from homology"/>
<dbReference type="GO" id="GO:0071008">
    <property type="term" value="C:U2-type post-mRNA release spliceosomal complex"/>
    <property type="evidence" value="ECO:0007669"/>
    <property type="project" value="TreeGrafter"/>
</dbReference>
<evidence type="ECO:0000256" key="3">
    <source>
        <dbReference type="ARBA" id="ARBA00022664"/>
    </source>
</evidence>
<accession>A0A383UNR6</accession>
<dbReference type="SMART" id="SM00443">
    <property type="entry name" value="G_patch"/>
    <property type="match status" value="1"/>
</dbReference>
<dbReference type="InterPro" id="IPR022783">
    <property type="entry name" value="GCFC_dom"/>
</dbReference>
<keyword evidence="6" id="KW-0539">Nucleus</keyword>
<evidence type="ECO:0000256" key="5">
    <source>
        <dbReference type="ARBA" id="ARBA00023187"/>
    </source>
</evidence>
<evidence type="ECO:0000256" key="6">
    <source>
        <dbReference type="ARBA" id="ARBA00023242"/>
    </source>
</evidence>
<gene>
    <name evidence="9" type="ORF">BLGHR1_11741</name>
</gene>
<feature type="domain" description="G-patch" evidence="8">
    <location>
        <begin position="193"/>
        <end position="239"/>
    </location>
</feature>
<evidence type="ECO:0000313" key="10">
    <source>
        <dbReference type="Proteomes" id="UP000275772"/>
    </source>
</evidence>
<dbReference type="PANTHER" id="PTHR23329">
    <property type="entry name" value="TUFTELIN-INTERACTING PROTEIN 11-RELATED"/>
    <property type="match status" value="1"/>
</dbReference>
<dbReference type="PROSITE" id="PS50174">
    <property type="entry name" value="G_PATCH"/>
    <property type="match status" value="1"/>
</dbReference>